<dbReference type="FunFam" id="3.40.50.300:FF:000830">
    <property type="entry name" value="Endonuclease MutS2"/>
    <property type="match status" value="1"/>
</dbReference>
<dbReference type="EMBL" id="UGSZ01000001">
    <property type="protein sequence ID" value="SUB57633.1"/>
    <property type="molecule type" value="Genomic_DNA"/>
</dbReference>
<dbReference type="SUPFAM" id="SSF52540">
    <property type="entry name" value="P-loop containing nucleoside triphosphate hydrolases"/>
    <property type="match status" value="1"/>
</dbReference>
<feature type="coiled-coil region" evidence="8">
    <location>
        <begin position="538"/>
        <end position="579"/>
    </location>
</feature>
<feature type="binding site" evidence="7">
    <location>
        <begin position="336"/>
        <end position="343"/>
    </location>
    <ligand>
        <name>ATP</name>
        <dbReference type="ChEBI" id="CHEBI:30616"/>
    </ligand>
</feature>
<comment type="subunit">
    <text evidence="7">Homodimer. Binds to stalled ribosomes, contacting rRNA.</text>
</comment>
<dbReference type="Pfam" id="PF00488">
    <property type="entry name" value="MutS_V"/>
    <property type="match status" value="1"/>
</dbReference>
<dbReference type="GO" id="GO:0072344">
    <property type="term" value="P:rescue of stalled ribosome"/>
    <property type="evidence" value="ECO:0007669"/>
    <property type="project" value="UniProtKB-UniRule"/>
</dbReference>
<dbReference type="GO" id="GO:0045910">
    <property type="term" value="P:negative regulation of DNA recombination"/>
    <property type="evidence" value="ECO:0007669"/>
    <property type="project" value="InterPro"/>
</dbReference>
<feature type="domain" description="Smr" evidence="9">
    <location>
        <begin position="713"/>
        <end position="788"/>
    </location>
</feature>
<dbReference type="AlphaFoldDB" id="A0A379C5Y4"/>
<keyword evidence="6 7" id="KW-0238">DNA-binding</keyword>
<evidence type="ECO:0000256" key="5">
    <source>
        <dbReference type="ARBA" id="ARBA00022884"/>
    </source>
</evidence>
<dbReference type="InterPro" id="IPR000432">
    <property type="entry name" value="DNA_mismatch_repair_MutS_C"/>
</dbReference>
<dbReference type="GO" id="GO:0043023">
    <property type="term" value="F:ribosomal large subunit binding"/>
    <property type="evidence" value="ECO:0007669"/>
    <property type="project" value="UniProtKB-UniRule"/>
</dbReference>
<evidence type="ECO:0000256" key="8">
    <source>
        <dbReference type="SAM" id="Coils"/>
    </source>
</evidence>
<dbReference type="PROSITE" id="PS50828">
    <property type="entry name" value="SMR"/>
    <property type="match status" value="1"/>
</dbReference>
<dbReference type="SMART" id="SM00534">
    <property type="entry name" value="MUTSac"/>
    <property type="match status" value="1"/>
</dbReference>
<dbReference type="GO" id="GO:0006298">
    <property type="term" value="P:mismatch repair"/>
    <property type="evidence" value="ECO:0007669"/>
    <property type="project" value="InterPro"/>
</dbReference>
<gene>
    <name evidence="7 10" type="primary">mutS2</name>
    <name evidence="7" type="synonym">rqcU</name>
    <name evidence="10" type="ORF">NCTC13149_01482</name>
</gene>
<keyword evidence="7" id="KW-0540">Nuclease</keyword>
<dbReference type="HAMAP" id="MF_00092">
    <property type="entry name" value="MutS2"/>
    <property type="match status" value="1"/>
</dbReference>
<evidence type="ECO:0000256" key="7">
    <source>
        <dbReference type="HAMAP-Rule" id="MF_00092"/>
    </source>
</evidence>
<dbReference type="PIRSF" id="PIRSF005814">
    <property type="entry name" value="MutS_YshD"/>
    <property type="match status" value="1"/>
</dbReference>
<keyword evidence="2 7" id="KW-0547">Nucleotide-binding</keyword>
<evidence type="ECO:0000256" key="6">
    <source>
        <dbReference type="ARBA" id="ARBA00023125"/>
    </source>
</evidence>
<dbReference type="InterPro" id="IPR036187">
    <property type="entry name" value="DNA_mismatch_repair_MutS_sf"/>
</dbReference>
<name>A0A379C5Y4_9FIRM</name>
<dbReference type="PANTHER" id="PTHR48466">
    <property type="entry name" value="OS10G0509000 PROTEIN-RELATED"/>
    <property type="match status" value="1"/>
</dbReference>
<evidence type="ECO:0000313" key="10">
    <source>
        <dbReference type="EMBL" id="SUB57633.1"/>
    </source>
</evidence>
<dbReference type="OrthoDB" id="9808166at2"/>
<keyword evidence="5 7" id="KW-0694">RNA-binding</keyword>
<comment type="function">
    <text evidence="7">Acts as a ribosome collision sensor, splitting the ribosome into its 2 subunits. Detects stalled/collided 70S ribosomes which it binds and splits by an ATP-hydrolysis driven conformational change. Acts upstream of the ribosome quality control system (RQC), a ribosome-associated complex that mediates the extraction of incompletely synthesized nascent chains from stalled ribosomes and their subsequent degradation. Probably generates substrates for RQC.</text>
</comment>
<dbReference type="InterPro" id="IPR002625">
    <property type="entry name" value="Smr_dom"/>
</dbReference>
<protein>
    <recommendedName>
        <fullName evidence="7">Endonuclease MutS2</fullName>
        <ecNumber evidence="7">3.1.-.-</ecNumber>
    </recommendedName>
    <alternativeName>
        <fullName evidence="7">Ribosome-associated protein quality control-upstream factor</fullName>
        <shortName evidence="7">RQC-upstream factor</shortName>
        <shortName evidence="7">RqcU</shortName>
        <ecNumber evidence="7">3.6.4.-</ecNumber>
    </alternativeName>
</protein>
<dbReference type="SUPFAM" id="SSF160443">
    <property type="entry name" value="SMR domain-like"/>
    <property type="match status" value="1"/>
</dbReference>
<dbReference type="InterPro" id="IPR046893">
    <property type="entry name" value="MSSS"/>
</dbReference>
<dbReference type="InterPro" id="IPR007696">
    <property type="entry name" value="DNA_mismatch_repair_MutS_core"/>
</dbReference>
<dbReference type="GO" id="GO:0004519">
    <property type="term" value="F:endonuclease activity"/>
    <property type="evidence" value="ECO:0007669"/>
    <property type="project" value="UniProtKB-UniRule"/>
</dbReference>
<dbReference type="Pfam" id="PF20297">
    <property type="entry name" value="MSSS"/>
    <property type="match status" value="1"/>
</dbReference>
<dbReference type="PROSITE" id="PS00486">
    <property type="entry name" value="DNA_MISMATCH_REPAIR_2"/>
    <property type="match status" value="1"/>
</dbReference>
<dbReference type="InterPro" id="IPR005747">
    <property type="entry name" value="MutS2"/>
</dbReference>
<dbReference type="InterPro" id="IPR045076">
    <property type="entry name" value="MutS"/>
</dbReference>
<dbReference type="GO" id="GO:0030983">
    <property type="term" value="F:mismatched DNA binding"/>
    <property type="evidence" value="ECO:0007669"/>
    <property type="project" value="InterPro"/>
</dbReference>
<dbReference type="STRING" id="1122949.GCA_000378725_01384"/>
<evidence type="ECO:0000313" key="11">
    <source>
        <dbReference type="Proteomes" id="UP000255517"/>
    </source>
</evidence>
<evidence type="ECO:0000256" key="1">
    <source>
        <dbReference type="ARBA" id="ARBA00022730"/>
    </source>
</evidence>
<evidence type="ECO:0000256" key="2">
    <source>
        <dbReference type="ARBA" id="ARBA00022741"/>
    </source>
</evidence>
<dbReference type="GO" id="GO:0140664">
    <property type="term" value="F:ATP-dependent DNA damage sensor activity"/>
    <property type="evidence" value="ECO:0007669"/>
    <property type="project" value="InterPro"/>
</dbReference>
<dbReference type="EC" id="3.1.-.-" evidence="7"/>
<keyword evidence="4 7" id="KW-0067">ATP-binding</keyword>
<dbReference type="PANTHER" id="PTHR48466:SF2">
    <property type="entry name" value="OS10G0509000 PROTEIN"/>
    <property type="match status" value="1"/>
</dbReference>
<evidence type="ECO:0000256" key="3">
    <source>
        <dbReference type="ARBA" id="ARBA00022801"/>
    </source>
</evidence>
<dbReference type="Pfam" id="PF01713">
    <property type="entry name" value="Smr"/>
    <property type="match status" value="1"/>
</dbReference>
<evidence type="ECO:0000259" key="9">
    <source>
        <dbReference type="PROSITE" id="PS50828"/>
    </source>
</evidence>
<dbReference type="GO" id="GO:0019843">
    <property type="term" value="F:rRNA binding"/>
    <property type="evidence" value="ECO:0007669"/>
    <property type="project" value="UniProtKB-UniRule"/>
</dbReference>
<sequence length="788" mass="89358">MTFKKAIRTLELNKILDKLKYFASANITKDYIDEIEISTDYEEINKRLKETSEAVSLIVKKGEPPLFAIISLRDVLRRASLGGILNPSNLIDISNFLRVSRLLKNYLKKDDKDENTENISIIKDLIDNLYINRNLEDSINKKIISEDQVADDASRKLLSIRRNIVKLQGSLREKLEKILQSQKDYLQDCIITMREGRYVIPVRNENKSKVKGLVHDISGSGQTVYIEPIEVVNANNEIKTLKIEEKEEVEKILKELSEEVAEVSTSIESNELILREIDFIFAKGKLSLDMGANLPKVNKNRYIDLKNAYHPLLNRKIAVPINIYIGKDFTSLIITGPNTGGKTVTLKTLGILQLMAQYGLHIPADEDSQVGIFNNLFADIGDEQSIEQNLSTFSSHMTNIVEILEKVDEDSLVLFDELGAGTDPTEGAALARSIMDFMLERKIRCISTTHYNQLKIYALTTEGVKNASMEFDINTLSPTYKLLIGLPGKSNAFEISKRLGLSQKIINHARDLISQENIEFEKVLASIEKDRTKTREFKELAKRHKSDLEKQNARLEIELKKIENSKEKILKEAKDEARRILLSTKENVDLILDEISSLKAEISSDQARRIQESGDLLRNSIRKVDNDKKFVIEKAKKPIEDIKVGDQVRNSFGNISTVLELPDSKGNIYIQSGIMKMKVPKESLTKIDPIDEVSKTKTRNIIKSKTMDVKSQIDLRGKNFEDSRDLVDKYLDDAFLAGLKTVNLIHGKGTGVLRKKLREYLKKQKNVKSYSDAPYNEGGDGVTRVILK</sequence>
<dbReference type="SMART" id="SM00533">
    <property type="entry name" value="MUTSd"/>
    <property type="match status" value="1"/>
</dbReference>
<feature type="coiled-coil region" evidence="8">
    <location>
        <begin position="231"/>
        <end position="266"/>
    </location>
</feature>
<dbReference type="InterPro" id="IPR036063">
    <property type="entry name" value="Smr_dom_sf"/>
</dbReference>
<evidence type="ECO:0000256" key="4">
    <source>
        <dbReference type="ARBA" id="ARBA00022840"/>
    </source>
</evidence>
<keyword evidence="1 7" id="KW-0699">rRNA-binding</keyword>
<comment type="function">
    <text evidence="7">Endonuclease that is involved in the suppression of homologous recombination and thus may have a key role in the control of bacterial genetic diversity.</text>
</comment>
<dbReference type="InterPro" id="IPR027417">
    <property type="entry name" value="P-loop_NTPase"/>
</dbReference>
<keyword evidence="3 7" id="KW-0378">Hydrolase</keyword>
<dbReference type="SUPFAM" id="SSF48334">
    <property type="entry name" value="DNA repair protein MutS, domain III"/>
    <property type="match status" value="1"/>
</dbReference>
<organism evidence="10 11">
    <name type="scientific">Peptoniphilus lacrimalis</name>
    <dbReference type="NCBI Taxonomy" id="33031"/>
    <lineage>
        <taxon>Bacteria</taxon>
        <taxon>Bacillati</taxon>
        <taxon>Bacillota</taxon>
        <taxon>Tissierellia</taxon>
        <taxon>Tissierellales</taxon>
        <taxon>Peptoniphilaceae</taxon>
        <taxon>Peptoniphilus</taxon>
    </lineage>
</organism>
<dbReference type="CDD" id="cd03280">
    <property type="entry name" value="ABC_MutS2"/>
    <property type="match status" value="1"/>
</dbReference>
<dbReference type="SMART" id="SM00463">
    <property type="entry name" value="SMR"/>
    <property type="match status" value="1"/>
</dbReference>
<dbReference type="NCBIfam" id="TIGR01069">
    <property type="entry name" value="mutS2"/>
    <property type="match status" value="1"/>
</dbReference>
<dbReference type="Gene3D" id="3.30.1370.110">
    <property type="match status" value="1"/>
</dbReference>
<dbReference type="Gene3D" id="3.40.50.300">
    <property type="entry name" value="P-loop containing nucleotide triphosphate hydrolases"/>
    <property type="match status" value="1"/>
</dbReference>
<reference evidence="10 11" key="1">
    <citation type="submission" date="2018-06" db="EMBL/GenBank/DDBJ databases">
        <authorList>
            <consortium name="Pathogen Informatics"/>
            <person name="Doyle S."/>
        </authorList>
    </citation>
    <scope>NUCLEOTIDE SEQUENCE [LARGE SCALE GENOMIC DNA]</scope>
    <source>
        <strain evidence="10 11">NCTC13149</strain>
    </source>
</reference>
<dbReference type="Proteomes" id="UP000255517">
    <property type="component" value="Unassembled WGS sequence"/>
</dbReference>
<proteinExistence type="inferred from homology"/>
<keyword evidence="8" id="KW-0175">Coiled coil</keyword>
<dbReference type="GO" id="GO:0016887">
    <property type="term" value="F:ATP hydrolysis activity"/>
    <property type="evidence" value="ECO:0007669"/>
    <property type="project" value="InterPro"/>
</dbReference>
<accession>A0A379C5Y4</accession>
<keyword evidence="7" id="KW-0255">Endonuclease</keyword>
<dbReference type="GO" id="GO:0005524">
    <property type="term" value="F:ATP binding"/>
    <property type="evidence" value="ECO:0007669"/>
    <property type="project" value="UniProtKB-UniRule"/>
</dbReference>
<dbReference type="EC" id="3.6.4.-" evidence="7"/>
<dbReference type="RefSeq" id="WP_019035047.1">
    <property type="nucleotide sequence ID" value="NZ_JBBNGY010000010.1"/>
</dbReference>
<comment type="similarity">
    <text evidence="7">Belongs to the DNA mismatch repair MutS family. MutS2 subfamily.</text>
</comment>